<dbReference type="EMBL" id="BMMH01000017">
    <property type="protein sequence ID" value="GGL35700.1"/>
    <property type="molecule type" value="Genomic_DNA"/>
</dbReference>
<comment type="similarity">
    <text evidence="1">Belongs to the ROK (NagC/XylR) family.</text>
</comment>
<reference evidence="2" key="1">
    <citation type="journal article" date="2014" name="Int. J. Syst. Evol. Microbiol.">
        <title>Complete genome sequence of Corynebacterium casei LMG S-19264T (=DSM 44701T), isolated from a smear-ripened cheese.</title>
        <authorList>
            <consortium name="US DOE Joint Genome Institute (JGI-PGF)"/>
            <person name="Walter F."/>
            <person name="Albersmeier A."/>
            <person name="Kalinowski J."/>
            <person name="Ruckert C."/>
        </authorList>
    </citation>
    <scope>NUCLEOTIDE SEQUENCE</scope>
    <source>
        <strain evidence="2">CGMCC 4.3508</strain>
    </source>
</reference>
<reference evidence="2" key="2">
    <citation type="submission" date="2020-09" db="EMBL/GenBank/DDBJ databases">
        <authorList>
            <person name="Sun Q."/>
            <person name="Zhou Y."/>
        </authorList>
    </citation>
    <scope>NUCLEOTIDE SEQUENCE</scope>
    <source>
        <strain evidence="2">CGMCC 4.3508</strain>
    </source>
</reference>
<dbReference type="Pfam" id="PF00480">
    <property type="entry name" value="ROK"/>
    <property type="match status" value="1"/>
</dbReference>
<dbReference type="InterPro" id="IPR043129">
    <property type="entry name" value="ATPase_NBD"/>
</dbReference>
<evidence type="ECO:0000313" key="3">
    <source>
        <dbReference type="Proteomes" id="UP000638263"/>
    </source>
</evidence>
<protein>
    <submittedName>
        <fullName evidence="2">Sugar kinase</fullName>
    </submittedName>
</protein>
<comment type="caution">
    <text evidence="2">The sequence shown here is derived from an EMBL/GenBank/DDBJ whole genome shotgun (WGS) entry which is preliminary data.</text>
</comment>
<dbReference type="PANTHER" id="PTHR18964">
    <property type="entry name" value="ROK (REPRESSOR, ORF, KINASE) FAMILY"/>
    <property type="match status" value="1"/>
</dbReference>
<dbReference type="InterPro" id="IPR000600">
    <property type="entry name" value="ROK"/>
</dbReference>
<dbReference type="Proteomes" id="UP000638263">
    <property type="component" value="Unassembled WGS sequence"/>
</dbReference>
<dbReference type="GO" id="GO:0016301">
    <property type="term" value="F:kinase activity"/>
    <property type="evidence" value="ECO:0007669"/>
    <property type="project" value="UniProtKB-KW"/>
</dbReference>
<keyword evidence="3" id="KW-1185">Reference proteome</keyword>
<dbReference type="SUPFAM" id="SSF46785">
    <property type="entry name" value="Winged helix' DNA-binding domain"/>
    <property type="match status" value="1"/>
</dbReference>
<dbReference type="SUPFAM" id="SSF53067">
    <property type="entry name" value="Actin-like ATPase domain"/>
    <property type="match status" value="1"/>
</dbReference>
<dbReference type="Gene3D" id="1.10.10.10">
    <property type="entry name" value="Winged helix-like DNA-binding domain superfamily/Winged helix DNA-binding domain"/>
    <property type="match status" value="1"/>
</dbReference>
<dbReference type="InterPro" id="IPR036390">
    <property type="entry name" value="WH_DNA-bd_sf"/>
</dbReference>
<dbReference type="RefSeq" id="WP_063916419.1">
    <property type="nucleotide sequence ID" value="NZ_BMMH01000017.1"/>
</dbReference>
<dbReference type="AlphaFoldDB" id="A0A917RV67"/>
<dbReference type="PANTHER" id="PTHR18964:SF149">
    <property type="entry name" value="BIFUNCTIONAL UDP-N-ACETYLGLUCOSAMINE 2-EPIMERASE_N-ACETYLMANNOSAMINE KINASE"/>
    <property type="match status" value="1"/>
</dbReference>
<keyword evidence="2" id="KW-0808">Transferase</keyword>
<evidence type="ECO:0000256" key="1">
    <source>
        <dbReference type="ARBA" id="ARBA00006479"/>
    </source>
</evidence>
<gene>
    <name evidence="2" type="ORF">GCM10011588_58140</name>
</gene>
<name>A0A917RV67_9NOCA</name>
<dbReference type="Gene3D" id="3.30.420.40">
    <property type="match status" value="2"/>
</dbReference>
<organism evidence="2 3">
    <name type="scientific">Nocardia jinanensis</name>
    <dbReference type="NCBI Taxonomy" id="382504"/>
    <lineage>
        <taxon>Bacteria</taxon>
        <taxon>Bacillati</taxon>
        <taxon>Actinomycetota</taxon>
        <taxon>Actinomycetes</taxon>
        <taxon>Mycobacteriales</taxon>
        <taxon>Nocardiaceae</taxon>
        <taxon>Nocardia</taxon>
    </lineage>
</organism>
<keyword evidence="2" id="KW-0418">Kinase</keyword>
<evidence type="ECO:0000313" key="2">
    <source>
        <dbReference type="EMBL" id="GGL35700.1"/>
    </source>
</evidence>
<dbReference type="InterPro" id="IPR036388">
    <property type="entry name" value="WH-like_DNA-bd_sf"/>
</dbReference>
<accession>A0A917RV67</accession>
<sequence>MADGSAGSVLRAVLELGPAPRSAIARHASISPATLTWQSRALLAAGLLVELPETTASAGLGRPYSPLALNAAGNVVMGVHIAAEHVTVAVVDIAGTVLRSSRFPHPGTGPEGILDLAAAQVCRVRDECTERIVGLGVATGGWVDTETGTVVHHSFLGWRDVPVRDRLAAATGLPTALDNHTRALMYAEQLYGTIRAVPSSIMLFVGNVIDVAFAIHGRVHYGPRSAAGSLARWLGGTRTGPIAPAELEGLADHALLRAARDRSLGDFGDFPDLLDRAADPAVQELFRARAVTLGGVLAALIDLLDPAAVVISDRAYTRVPGVRQAYLDTVGDQAAAGIEPDRLIAGSTFQGRVLETAAAAVALHRLFDRPLAAIAV</sequence>
<proteinExistence type="inferred from homology"/>